<dbReference type="SUPFAM" id="SSF50729">
    <property type="entry name" value="PH domain-like"/>
    <property type="match status" value="1"/>
</dbReference>
<keyword evidence="3" id="KW-1185">Reference proteome</keyword>
<feature type="domain" description="PH" evidence="1">
    <location>
        <begin position="90"/>
        <end position="127"/>
    </location>
</feature>
<proteinExistence type="predicted"/>
<name>A0A4Z2J543_9TELE</name>
<evidence type="ECO:0000313" key="3">
    <source>
        <dbReference type="Proteomes" id="UP000314294"/>
    </source>
</evidence>
<dbReference type="SMART" id="SM00233">
    <property type="entry name" value="PH"/>
    <property type="match status" value="1"/>
</dbReference>
<reference evidence="2 3" key="1">
    <citation type="submission" date="2019-03" db="EMBL/GenBank/DDBJ databases">
        <title>First draft genome of Liparis tanakae, snailfish: a comprehensive survey of snailfish specific genes.</title>
        <authorList>
            <person name="Kim W."/>
            <person name="Song I."/>
            <person name="Jeong J.-H."/>
            <person name="Kim D."/>
            <person name="Kim S."/>
            <person name="Ryu S."/>
            <person name="Song J.Y."/>
            <person name="Lee S.K."/>
        </authorList>
    </citation>
    <scope>NUCLEOTIDE SEQUENCE [LARGE SCALE GENOMIC DNA]</scope>
    <source>
        <tissue evidence="2">Muscle</tissue>
    </source>
</reference>
<dbReference type="InterPro" id="IPR011993">
    <property type="entry name" value="PH-like_dom_sf"/>
</dbReference>
<accession>A0A4Z2J543</accession>
<comment type="caution">
    <text evidence="2">The sequence shown here is derived from an EMBL/GenBank/DDBJ whole genome shotgun (WGS) entry which is preliminary data.</text>
</comment>
<dbReference type="PANTHER" id="PTHR14336">
    <property type="entry name" value="TANDEM PH DOMAIN CONTAINING PROTEIN"/>
    <property type="match status" value="1"/>
</dbReference>
<dbReference type="PROSITE" id="PS50003">
    <property type="entry name" value="PH_DOMAIN"/>
    <property type="match status" value="1"/>
</dbReference>
<dbReference type="AlphaFoldDB" id="A0A4Z2J543"/>
<dbReference type="OrthoDB" id="185175at2759"/>
<evidence type="ECO:0000313" key="2">
    <source>
        <dbReference type="EMBL" id="TNN85319.1"/>
    </source>
</evidence>
<dbReference type="Gene3D" id="2.30.29.30">
    <property type="entry name" value="Pleckstrin-homology domain (PH domain)/Phosphotyrosine-binding domain (PTB)"/>
    <property type="match status" value="1"/>
</dbReference>
<dbReference type="InterPro" id="IPR001849">
    <property type="entry name" value="PH_domain"/>
</dbReference>
<dbReference type="InterPro" id="IPR051707">
    <property type="entry name" value="PI-Interact_SigTrans_Reg"/>
</dbReference>
<dbReference type="PANTHER" id="PTHR14336:SF15">
    <property type="entry name" value="DUAL ADAPTER FOR PHOSPHOTYROSINE AND 3-PHOSPHOTYROSINE AND 3-PHOSPHOINOSITIDE"/>
    <property type="match status" value="1"/>
</dbReference>
<dbReference type="Proteomes" id="UP000314294">
    <property type="component" value="Unassembled WGS sequence"/>
</dbReference>
<gene>
    <name evidence="2" type="primary">Arhgap24_0</name>
    <name evidence="2" type="ORF">EYF80_004341</name>
</gene>
<dbReference type="Pfam" id="PF00169">
    <property type="entry name" value="PH"/>
    <property type="match status" value="1"/>
</dbReference>
<sequence>MLRLRIHFTDGHGPTENTNTTVQANHSRAAHSALCRSHGIVKGLWHRIGNTAGYPINRWIKVAAMDDRCVSHGSPQRSGGPAGTETQRPSVIRCGWLRKQGGFVKTWHSRWFVLRGDQLHYYKDEEETKVLPTHKAPPKEEETMSDADNKARLQRYCRRAASPAEHRNLKHLNTTNIFMLLFYPHISVWLISQHAQLGQTQATPAAEVSEDALEEESASEIHKRCLL</sequence>
<dbReference type="EMBL" id="SRLO01000021">
    <property type="protein sequence ID" value="TNN85319.1"/>
    <property type="molecule type" value="Genomic_DNA"/>
</dbReference>
<protein>
    <submittedName>
        <fullName evidence="2">Rho GTPase-activating protein 24</fullName>
    </submittedName>
</protein>
<evidence type="ECO:0000259" key="1">
    <source>
        <dbReference type="PROSITE" id="PS50003"/>
    </source>
</evidence>
<organism evidence="2 3">
    <name type="scientific">Liparis tanakae</name>
    <name type="common">Tanaka's snailfish</name>
    <dbReference type="NCBI Taxonomy" id="230148"/>
    <lineage>
        <taxon>Eukaryota</taxon>
        <taxon>Metazoa</taxon>
        <taxon>Chordata</taxon>
        <taxon>Craniata</taxon>
        <taxon>Vertebrata</taxon>
        <taxon>Euteleostomi</taxon>
        <taxon>Actinopterygii</taxon>
        <taxon>Neopterygii</taxon>
        <taxon>Teleostei</taxon>
        <taxon>Neoteleostei</taxon>
        <taxon>Acanthomorphata</taxon>
        <taxon>Eupercaria</taxon>
        <taxon>Perciformes</taxon>
        <taxon>Cottioidei</taxon>
        <taxon>Cottales</taxon>
        <taxon>Liparidae</taxon>
        <taxon>Liparis</taxon>
    </lineage>
</organism>